<dbReference type="AlphaFoldDB" id="A0A109KWW3"/>
<organism evidence="3 4">
    <name type="scientific">Pseudomonas fluorescens</name>
    <dbReference type="NCBI Taxonomy" id="294"/>
    <lineage>
        <taxon>Bacteria</taxon>
        <taxon>Pseudomonadati</taxon>
        <taxon>Pseudomonadota</taxon>
        <taxon>Gammaproteobacteria</taxon>
        <taxon>Pseudomonadales</taxon>
        <taxon>Pseudomonadaceae</taxon>
        <taxon>Pseudomonas</taxon>
    </lineage>
</organism>
<dbReference type="EMBL" id="LCYC01000031">
    <property type="protein sequence ID" value="KWV76816.1"/>
    <property type="molecule type" value="Genomic_DNA"/>
</dbReference>
<dbReference type="PROSITE" id="PS51257">
    <property type="entry name" value="PROKAR_LIPOPROTEIN"/>
    <property type="match status" value="1"/>
</dbReference>
<feature type="region of interest" description="Disordered" evidence="1">
    <location>
        <begin position="110"/>
        <end position="135"/>
    </location>
</feature>
<evidence type="ECO:0000313" key="3">
    <source>
        <dbReference type="EMBL" id="KWV76816.1"/>
    </source>
</evidence>
<keyword evidence="2" id="KW-0732">Signal</keyword>
<dbReference type="RefSeq" id="WP_056788598.1">
    <property type="nucleotide sequence ID" value="NZ_LCYC01000031.1"/>
</dbReference>
<protein>
    <recommendedName>
        <fullName evidence="5">Lipoprotein</fullName>
    </recommendedName>
</protein>
<dbReference type="PATRIC" id="fig|294.195.peg.2339"/>
<accession>A0A109KWW3</accession>
<gene>
    <name evidence="3" type="ORF">PFL603g_02193</name>
</gene>
<feature type="region of interest" description="Disordered" evidence="1">
    <location>
        <begin position="23"/>
        <end position="75"/>
    </location>
</feature>
<evidence type="ECO:0000256" key="2">
    <source>
        <dbReference type="SAM" id="SignalP"/>
    </source>
</evidence>
<sequence>MTAFARITLLSLVLGLSACAVHRPPAAPTGPAIPPVGPSTQPSTKPSTKPSGPVTPPPKPLPSKSPTFAPPPGAASHWDGKMQVYVLDDQPDTFYRQRTYYRWSNGWSRSISPNGPWEETNVQGVPPGLSKQYAQ</sequence>
<feature type="compositionally biased region" description="Pro residues" evidence="1">
    <location>
        <begin position="53"/>
        <end position="73"/>
    </location>
</feature>
<evidence type="ECO:0000313" key="4">
    <source>
        <dbReference type="Proteomes" id="UP000063434"/>
    </source>
</evidence>
<comment type="caution">
    <text evidence="3">The sequence shown here is derived from an EMBL/GenBank/DDBJ whole genome shotgun (WGS) entry which is preliminary data.</text>
</comment>
<proteinExistence type="predicted"/>
<reference evidence="3 4" key="1">
    <citation type="submission" date="2015-05" db="EMBL/GenBank/DDBJ databases">
        <title>A genomic and transcriptomic approach to investigate the blue pigment phenotype in Pseudomonas fluorescens.</title>
        <authorList>
            <person name="Andreani N.A."/>
            <person name="Cardazzo B."/>
        </authorList>
    </citation>
    <scope>NUCLEOTIDE SEQUENCE [LARGE SCALE GENOMIC DNA]</scope>
    <source>
        <strain evidence="3 4">Ps_40</strain>
    </source>
</reference>
<evidence type="ECO:0008006" key="5">
    <source>
        <dbReference type="Google" id="ProtNLM"/>
    </source>
</evidence>
<feature type="compositionally biased region" description="Low complexity" evidence="1">
    <location>
        <begin position="38"/>
        <end position="52"/>
    </location>
</feature>
<evidence type="ECO:0000256" key="1">
    <source>
        <dbReference type="SAM" id="MobiDB-lite"/>
    </source>
</evidence>
<feature type="chain" id="PRO_5007137830" description="Lipoprotein" evidence="2">
    <location>
        <begin position="21"/>
        <end position="135"/>
    </location>
</feature>
<feature type="signal peptide" evidence="2">
    <location>
        <begin position="1"/>
        <end position="20"/>
    </location>
</feature>
<dbReference type="Proteomes" id="UP000063434">
    <property type="component" value="Unassembled WGS sequence"/>
</dbReference>
<name>A0A109KWW3_PSEFL</name>
<feature type="compositionally biased region" description="Pro residues" evidence="1">
    <location>
        <begin position="25"/>
        <end position="37"/>
    </location>
</feature>